<feature type="transmembrane region" description="Helical" evidence="1">
    <location>
        <begin position="57"/>
        <end position="76"/>
    </location>
</feature>
<dbReference type="RefSeq" id="WP_188231464.1">
    <property type="nucleotide sequence ID" value="NZ_JACVXB010000013.1"/>
</dbReference>
<gene>
    <name evidence="3" type="ORF">ICJ83_16240</name>
</gene>
<sequence>MNLTDWLGFMGVALILLAYILNVTNTISNSHIAFILLNCIGATMACYASVLLNYWPFIILEGVWALVSLVALLKTLTNTTNIS</sequence>
<dbReference type="InterPro" id="IPR058058">
    <property type="entry name" value="CBU_0592-like"/>
</dbReference>
<keyword evidence="4" id="KW-1185">Reference proteome</keyword>
<evidence type="ECO:0000313" key="4">
    <source>
        <dbReference type="Proteomes" id="UP000600588"/>
    </source>
</evidence>
<dbReference type="NCBIfam" id="NF047864">
    <property type="entry name" value="CBU_0592_membra"/>
    <property type="match status" value="1"/>
</dbReference>
<dbReference type="EMBL" id="JACVXB010000013">
    <property type="protein sequence ID" value="MBD0833684.1"/>
    <property type="molecule type" value="Genomic_DNA"/>
</dbReference>
<dbReference type="Pfam" id="PF26604">
    <property type="entry name" value="CBU_0592"/>
    <property type="match status" value="1"/>
</dbReference>
<evidence type="ECO:0000313" key="3">
    <source>
        <dbReference type="EMBL" id="MBD0833684.1"/>
    </source>
</evidence>
<evidence type="ECO:0000256" key="1">
    <source>
        <dbReference type="SAM" id="Phobius"/>
    </source>
</evidence>
<proteinExistence type="predicted"/>
<keyword evidence="1" id="KW-1133">Transmembrane helix</keyword>
<keyword evidence="1" id="KW-0812">Transmembrane</keyword>
<evidence type="ECO:0000259" key="2">
    <source>
        <dbReference type="Pfam" id="PF26604"/>
    </source>
</evidence>
<dbReference type="AlphaFoldDB" id="A0A8J6UE70"/>
<feature type="transmembrane region" description="Helical" evidence="1">
    <location>
        <begin position="6"/>
        <end position="24"/>
    </location>
</feature>
<reference evidence="3 4" key="1">
    <citation type="submission" date="2020-09" db="EMBL/GenBank/DDBJ databases">
        <title>TT11 complete genome.</title>
        <authorList>
            <person name="Wu Z."/>
        </authorList>
    </citation>
    <scope>NUCLEOTIDE SEQUENCE [LARGE SCALE GENOMIC DNA]</scope>
    <source>
        <strain evidence="3 4">TT11</strain>
    </source>
</reference>
<organism evidence="3 4">
    <name type="scientific">Aestuariibaculum sediminum</name>
    <dbReference type="NCBI Taxonomy" id="2770637"/>
    <lineage>
        <taxon>Bacteria</taxon>
        <taxon>Pseudomonadati</taxon>
        <taxon>Bacteroidota</taxon>
        <taxon>Flavobacteriia</taxon>
        <taxon>Flavobacteriales</taxon>
        <taxon>Flavobacteriaceae</taxon>
    </lineage>
</organism>
<feature type="domain" description="CBU-0592-like" evidence="2">
    <location>
        <begin position="5"/>
        <end position="77"/>
    </location>
</feature>
<name>A0A8J6UE70_9FLAO</name>
<feature type="transmembrane region" description="Helical" evidence="1">
    <location>
        <begin position="31"/>
        <end position="51"/>
    </location>
</feature>
<accession>A0A8J6UE70</accession>
<keyword evidence="1" id="KW-0472">Membrane</keyword>
<protein>
    <recommendedName>
        <fullName evidence="2">CBU-0592-like domain-containing protein</fullName>
    </recommendedName>
</protein>
<dbReference type="Proteomes" id="UP000600588">
    <property type="component" value="Unassembled WGS sequence"/>
</dbReference>
<comment type="caution">
    <text evidence="3">The sequence shown here is derived from an EMBL/GenBank/DDBJ whole genome shotgun (WGS) entry which is preliminary data.</text>
</comment>